<accession>A0A136Q3X5</accession>
<dbReference type="EMBL" id="LSZW01000062">
    <property type="protein sequence ID" value="KXK65294.1"/>
    <property type="molecule type" value="Genomic_DNA"/>
</dbReference>
<name>A0A136Q3X5_9FIRM</name>
<organism evidence="1 2">
    <name type="scientific">Christensenella minuta</name>
    <dbReference type="NCBI Taxonomy" id="626937"/>
    <lineage>
        <taxon>Bacteria</taxon>
        <taxon>Bacillati</taxon>
        <taxon>Bacillota</taxon>
        <taxon>Clostridia</taxon>
        <taxon>Christensenellales</taxon>
        <taxon>Christensenellaceae</taxon>
        <taxon>Christensenella</taxon>
    </lineage>
</organism>
<reference evidence="1 2" key="1">
    <citation type="submission" date="2016-02" db="EMBL/GenBank/DDBJ databases">
        <authorList>
            <person name="Wen L."/>
            <person name="He K."/>
            <person name="Yang H."/>
        </authorList>
    </citation>
    <scope>NUCLEOTIDE SEQUENCE [LARGE SCALE GENOMIC DNA]</scope>
    <source>
        <strain evidence="1 2">DSM 22607</strain>
    </source>
</reference>
<protein>
    <submittedName>
        <fullName evidence="1">Uncharacterized protein</fullName>
    </submittedName>
</protein>
<dbReference type="AlphaFoldDB" id="A0A136Q3X5"/>
<evidence type="ECO:0000313" key="2">
    <source>
        <dbReference type="Proteomes" id="UP000070366"/>
    </source>
</evidence>
<comment type="caution">
    <text evidence="1">The sequence shown here is derived from an EMBL/GenBank/DDBJ whole genome shotgun (WGS) entry which is preliminary data.</text>
</comment>
<keyword evidence="2" id="KW-1185">Reference proteome</keyword>
<gene>
    <name evidence="1" type="ORF">HMPREF3293_01884</name>
</gene>
<evidence type="ECO:0000313" key="1">
    <source>
        <dbReference type="EMBL" id="KXK65294.1"/>
    </source>
</evidence>
<dbReference type="Proteomes" id="UP000070366">
    <property type="component" value="Unassembled WGS sequence"/>
</dbReference>
<proteinExistence type="predicted"/>
<sequence>MTAFFKIPDKYTIERGGWRTDKARKKVYQHTLPDEGEPLATLRILILKSRRNMKNKKTFKSRVLLGEIDGMDICARDIKDRKPLTQFAVLGAATCRWWR</sequence>